<evidence type="ECO:0000256" key="1">
    <source>
        <dbReference type="SAM" id="MobiDB-lite"/>
    </source>
</evidence>
<protein>
    <submittedName>
        <fullName evidence="2">Uncharacterized protein</fullName>
    </submittedName>
</protein>
<dbReference type="Proteomes" id="UP001620645">
    <property type="component" value="Unassembled WGS sequence"/>
</dbReference>
<dbReference type="EMBL" id="JBICCN010000026">
    <property type="protein sequence ID" value="KAL3102032.1"/>
    <property type="molecule type" value="Genomic_DNA"/>
</dbReference>
<comment type="caution">
    <text evidence="2">The sequence shown here is derived from an EMBL/GenBank/DDBJ whole genome shotgun (WGS) entry which is preliminary data.</text>
</comment>
<accession>A0ABD2KGI6</accession>
<gene>
    <name evidence="2" type="ORF">niasHS_003441</name>
</gene>
<feature type="compositionally biased region" description="Basic and acidic residues" evidence="1">
    <location>
        <begin position="137"/>
        <end position="150"/>
    </location>
</feature>
<evidence type="ECO:0000313" key="3">
    <source>
        <dbReference type="Proteomes" id="UP001620645"/>
    </source>
</evidence>
<reference evidence="2 3" key="1">
    <citation type="submission" date="2024-10" db="EMBL/GenBank/DDBJ databases">
        <authorList>
            <person name="Kim D."/>
        </authorList>
    </citation>
    <scope>NUCLEOTIDE SEQUENCE [LARGE SCALE GENOMIC DNA]</scope>
    <source>
        <strain evidence="2">Taebaek</strain>
    </source>
</reference>
<name>A0ABD2KGI6_HETSC</name>
<sequence>MNAGWKMMENAVISLWNCKMDFSHLKRLQSEHEATIGLLALKINKLLKTNAVEVVAKTVQSNSFNSNAHQKLLQRLRHAIEDTNAEADRLENDYYLLQEQIAAMRHKLVVHLRRQLEQQKKIKKHIKKEQQEEEGKEWEKTKEERKTDKSKGKRTKRKMEEGERRKNGREEGQKRKAIYHIY</sequence>
<evidence type="ECO:0000313" key="2">
    <source>
        <dbReference type="EMBL" id="KAL3102032.1"/>
    </source>
</evidence>
<keyword evidence="3" id="KW-1185">Reference proteome</keyword>
<feature type="region of interest" description="Disordered" evidence="1">
    <location>
        <begin position="126"/>
        <end position="182"/>
    </location>
</feature>
<organism evidence="2 3">
    <name type="scientific">Heterodera schachtii</name>
    <name type="common">Sugarbeet cyst nematode worm</name>
    <name type="synonym">Tylenchus schachtii</name>
    <dbReference type="NCBI Taxonomy" id="97005"/>
    <lineage>
        <taxon>Eukaryota</taxon>
        <taxon>Metazoa</taxon>
        <taxon>Ecdysozoa</taxon>
        <taxon>Nematoda</taxon>
        <taxon>Chromadorea</taxon>
        <taxon>Rhabditida</taxon>
        <taxon>Tylenchina</taxon>
        <taxon>Tylenchomorpha</taxon>
        <taxon>Tylenchoidea</taxon>
        <taxon>Heteroderidae</taxon>
        <taxon>Heteroderinae</taxon>
        <taxon>Heterodera</taxon>
    </lineage>
</organism>
<feature type="compositionally biased region" description="Basic and acidic residues" evidence="1">
    <location>
        <begin position="158"/>
        <end position="174"/>
    </location>
</feature>
<dbReference type="AlphaFoldDB" id="A0ABD2KGI6"/>
<proteinExistence type="predicted"/>